<protein>
    <submittedName>
        <fullName evidence="2">Alpha/beta fold hydrolase</fullName>
    </submittedName>
</protein>
<gene>
    <name evidence="2" type="ORF">ACFQRI_02495</name>
</gene>
<evidence type="ECO:0000259" key="1">
    <source>
        <dbReference type="Pfam" id="PF00561"/>
    </source>
</evidence>
<sequence>MAGTSRHAITGRKLGTVDGLELAVQERGRRDAPTVLALHGYPDDHAVWDAVADALADHYRVVTYDVRGAGASGAPASTEGYRVDLLADDLLRVADAVSPQAPVHLLAHDWGSVQTWHAVTEPQHRHRFASFTSISGPCLDHVGHWVRQSLRGGPKELALLAKQLVCSAYIGFFRLPKLPELAWRTGFMHRVLALAERLDRNAAGRGTRPSTADGINGLELYRANAGALARPGHRSTEVPVQVLAPTGDPFVSPPMQTGIDRWVSDLRIRRIPGGHWLPRTRPDLVARCTAELVDRVEDEIG</sequence>
<dbReference type="RefSeq" id="WP_380663877.1">
    <property type="nucleotide sequence ID" value="NZ_JBHTCJ010000001.1"/>
</dbReference>
<dbReference type="GO" id="GO:0016787">
    <property type="term" value="F:hydrolase activity"/>
    <property type="evidence" value="ECO:0007669"/>
    <property type="project" value="UniProtKB-KW"/>
</dbReference>
<reference evidence="3" key="1">
    <citation type="journal article" date="2019" name="Int. J. Syst. Evol. Microbiol.">
        <title>The Global Catalogue of Microorganisms (GCM) 10K type strain sequencing project: providing services to taxonomists for standard genome sequencing and annotation.</title>
        <authorList>
            <consortium name="The Broad Institute Genomics Platform"/>
            <consortium name="The Broad Institute Genome Sequencing Center for Infectious Disease"/>
            <person name="Wu L."/>
            <person name="Ma J."/>
        </authorList>
    </citation>
    <scope>NUCLEOTIDE SEQUENCE [LARGE SCALE GENOMIC DNA]</scope>
    <source>
        <strain evidence="3">WLHS5</strain>
    </source>
</reference>
<dbReference type="Proteomes" id="UP001596504">
    <property type="component" value="Unassembled WGS sequence"/>
</dbReference>
<evidence type="ECO:0000313" key="2">
    <source>
        <dbReference type="EMBL" id="MFC7340266.1"/>
    </source>
</evidence>
<comment type="caution">
    <text evidence="2">The sequence shown here is derived from an EMBL/GenBank/DDBJ whole genome shotgun (WGS) entry which is preliminary data.</text>
</comment>
<organism evidence="2 3">
    <name type="scientific">Saccharopolyspora griseoalba</name>
    <dbReference type="NCBI Taxonomy" id="1431848"/>
    <lineage>
        <taxon>Bacteria</taxon>
        <taxon>Bacillati</taxon>
        <taxon>Actinomycetota</taxon>
        <taxon>Actinomycetes</taxon>
        <taxon>Pseudonocardiales</taxon>
        <taxon>Pseudonocardiaceae</taxon>
        <taxon>Saccharopolyspora</taxon>
    </lineage>
</organism>
<dbReference type="Gene3D" id="3.40.50.1820">
    <property type="entry name" value="alpha/beta hydrolase"/>
    <property type="match status" value="1"/>
</dbReference>
<keyword evidence="3" id="KW-1185">Reference proteome</keyword>
<dbReference type="Pfam" id="PF00561">
    <property type="entry name" value="Abhydrolase_1"/>
    <property type="match status" value="1"/>
</dbReference>
<accession>A0ABW2LHI6</accession>
<feature type="domain" description="AB hydrolase-1" evidence="1">
    <location>
        <begin position="33"/>
        <end position="277"/>
    </location>
</feature>
<name>A0ABW2LHI6_9PSEU</name>
<proteinExistence type="predicted"/>
<keyword evidence="2" id="KW-0378">Hydrolase</keyword>
<dbReference type="InterPro" id="IPR000073">
    <property type="entry name" value="AB_hydrolase_1"/>
</dbReference>
<dbReference type="PANTHER" id="PTHR43329">
    <property type="entry name" value="EPOXIDE HYDROLASE"/>
    <property type="match status" value="1"/>
</dbReference>
<dbReference type="SUPFAM" id="SSF53474">
    <property type="entry name" value="alpha/beta-Hydrolases"/>
    <property type="match status" value="1"/>
</dbReference>
<evidence type="ECO:0000313" key="3">
    <source>
        <dbReference type="Proteomes" id="UP001596504"/>
    </source>
</evidence>
<dbReference type="EMBL" id="JBHTCJ010000001">
    <property type="protein sequence ID" value="MFC7340266.1"/>
    <property type="molecule type" value="Genomic_DNA"/>
</dbReference>
<dbReference type="InterPro" id="IPR029058">
    <property type="entry name" value="AB_hydrolase_fold"/>
</dbReference>